<dbReference type="SMART" id="SM00849">
    <property type="entry name" value="Lactamase_B"/>
    <property type="match status" value="1"/>
</dbReference>
<sequence>MLTDRTGGHAAQPEGSQAMTAEREGHADGLPVAEQWYDSRVVGEGLTVIWEPHVLPLLRANIWHLHTPGFNLVIDSGLGVASLRGCLPHLFEGDCAVVVTHAHLDHMGSAHEFEQCWAHSAEPLGAPHLGALRRGPLSEALGLELDGSPDELLIDARPHAEYDPSAYKLSPARVTRQLHDGDLIELPGRTLTVLHLPGHTAGSIALYEQEARSLFSGDVVYDLEPGEQLLDEMHGSEVDSYIASMQRLATLPVDMVYPGHGHSFDGTRLRELARDYVTSRTGGKI</sequence>
<reference evidence="3 4" key="2">
    <citation type="submission" date="2019-08" db="EMBL/GenBank/DDBJ databases">
        <title>Jejuicoccus antrihumi gen. nov., sp. nov., a new member of the family Dermacoccaceae isolated from a cave.</title>
        <authorList>
            <person name="Schumann P."/>
            <person name="Kim I.S."/>
        </authorList>
    </citation>
    <scope>NUCLEOTIDE SEQUENCE [LARGE SCALE GENOMIC DNA]</scope>
    <source>
        <strain evidence="3 4">C5-26</strain>
    </source>
</reference>
<proteinExistence type="predicted"/>
<feature type="region of interest" description="Disordered" evidence="1">
    <location>
        <begin position="1"/>
        <end position="25"/>
    </location>
</feature>
<evidence type="ECO:0000313" key="4">
    <source>
        <dbReference type="Proteomes" id="UP000320244"/>
    </source>
</evidence>
<dbReference type="Proteomes" id="UP000320244">
    <property type="component" value="Unassembled WGS sequence"/>
</dbReference>
<dbReference type="SUPFAM" id="SSF56281">
    <property type="entry name" value="Metallo-hydrolase/oxidoreductase"/>
    <property type="match status" value="1"/>
</dbReference>
<reference evidence="3 4" key="1">
    <citation type="submission" date="2019-05" db="EMBL/GenBank/DDBJ databases">
        <authorList>
            <person name="Lee S.D."/>
        </authorList>
    </citation>
    <scope>NUCLEOTIDE SEQUENCE [LARGE SCALE GENOMIC DNA]</scope>
    <source>
        <strain evidence="3 4">C5-26</strain>
    </source>
</reference>
<accession>A0A563E1K9</accession>
<dbReference type="GO" id="GO:0016787">
    <property type="term" value="F:hydrolase activity"/>
    <property type="evidence" value="ECO:0007669"/>
    <property type="project" value="UniProtKB-KW"/>
</dbReference>
<dbReference type="Gene3D" id="3.60.15.10">
    <property type="entry name" value="Ribonuclease Z/Hydroxyacylglutathione hydrolase-like"/>
    <property type="match status" value="1"/>
</dbReference>
<keyword evidence="3" id="KW-0378">Hydrolase</keyword>
<evidence type="ECO:0000259" key="2">
    <source>
        <dbReference type="SMART" id="SM00849"/>
    </source>
</evidence>
<name>A0A563E1K9_9MICO</name>
<keyword evidence="4" id="KW-1185">Reference proteome</keyword>
<dbReference type="Pfam" id="PF00753">
    <property type="entry name" value="Lactamase_B"/>
    <property type="match status" value="1"/>
</dbReference>
<dbReference type="InterPro" id="IPR050855">
    <property type="entry name" value="NDM-1-like"/>
</dbReference>
<dbReference type="EMBL" id="VCQV01000016">
    <property type="protein sequence ID" value="TWP35784.1"/>
    <property type="molecule type" value="Genomic_DNA"/>
</dbReference>
<evidence type="ECO:0000256" key="1">
    <source>
        <dbReference type="SAM" id="MobiDB-lite"/>
    </source>
</evidence>
<gene>
    <name evidence="3" type="ORF">FGL98_12250</name>
</gene>
<protein>
    <submittedName>
        <fullName evidence="3">MBL fold metallo-hydrolase</fullName>
    </submittedName>
</protein>
<dbReference type="PANTHER" id="PTHR42951">
    <property type="entry name" value="METALLO-BETA-LACTAMASE DOMAIN-CONTAINING"/>
    <property type="match status" value="1"/>
</dbReference>
<dbReference type="InterPro" id="IPR036866">
    <property type="entry name" value="RibonucZ/Hydroxyglut_hydro"/>
</dbReference>
<dbReference type="PANTHER" id="PTHR42951:SF4">
    <property type="entry name" value="ACYL-COENZYME A THIOESTERASE MBLAC2"/>
    <property type="match status" value="1"/>
</dbReference>
<dbReference type="AlphaFoldDB" id="A0A563E1K9"/>
<dbReference type="OrthoDB" id="2971563at2"/>
<organism evidence="3 4">
    <name type="scientific">Leekyejoonella antrihumi</name>
    <dbReference type="NCBI Taxonomy" id="1660198"/>
    <lineage>
        <taxon>Bacteria</taxon>
        <taxon>Bacillati</taxon>
        <taxon>Actinomycetota</taxon>
        <taxon>Actinomycetes</taxon>
        <taxon>Micrococcales</taxon>
        <taxon>Dermacoccaceae</taxon>
        <taxon>Leekyejoonella</taxon>
    </lineage>
</organism>
<comment type="caution">
    <text evidence="3">The sequence shown here is derived from an EMBL/GenBank/DDBJ whole genome shotgun (WGS) entry which is preliminary data.</text>
</comment>
<dbReference type="InterPro" id="IPR001279">
    <property type="entry name" value="Metallo-B-lactamas"/>
</dbReference>
<feature type="domain" description="Metallo-beta-lactamase" evidence="2">
    <location>
        <begin position="59"/>
        <end position="260"/>
    </location>
</feature>
<evidence type="ECO:0000313" key="3">
    <source>
        <dbReference type="EMBL" id="TWP35784.1"/>
    </source>
</evidence>